<dbReference type="NCBIfam" id="TIGR03132">
    <property type="entry name" value="malonate_mdcB"/>
    <property type="match status" value="1"/>
</dbReference>
<keyword evidence="7" id="KW-1185">Reference proteome</keyword>
<dbReference type="STRING" id="290052.ASU35_13350"/>
<keyword evidence="3 5" id="KW-0547">Nucleotide-binding</keyword>
<evidence type="ECO:0000256" key="4">
    <source>
        <dbReference type="ARBA" id="ARBA00022840"/>
    </source>
</evidence>
<comment type="similarity">
    <text evidence="5">Belongs to the CitG/MdcB family.</text>
</comment>
<sequence>MYGATSGNQVIEEWLGQMAWEALIEEVYTTPKPGLVDTYSNGAHKDMDVALFERSASVLRPYFVRMAEAGYRSQKHPSDVFPELREIGIEAEKAMYAATGNVNTHKGLIFSLGILCAAAASCFRWDGYVSVKNLIRTEQHMVRSALIAELKAIQEKKTDRSHGEELYRRLGTMGVRGEALGGYASIRTIGLPVMQEGIRKGYGWNEIKLQVLMEFMAQAEDTNVIYRTSEKTLEYTQNIARQFLKNGGAYRKGAVEELIKLDEQFIKENISHGGCADLLAITIFLHSVYNGFQSLRRKL</sequence>
<dbReference type="GO" id="GO:0046917">
    <property type="term" value="F:triphosphoribosyl-dephospho-CoA synthase activity"/>
    <property type="evidence" value="ECO:0007669"/>
    <property type="project" value="UniProtKB-UniRule"/>
</dbReference>
<dbReference type="Pfam" id="PF01874">
    <property type="entry name" value="CitG"/>
    <property type="match status" value="1"/>
</dbReference>
<dbReference type="Gene3D" id="1.10.4200.10">
    <property type="entry name" value="Triphosphoribosyl-dephospho-CoA protein"/>
    <property type="match status" value="1"/>
</dbReference>
<dbReference type="NCBIfam" id="TIGR03125">
    <property type="entry name" value="citrate_citG"/>
    <property type="match status" value="1"/>
</dbReference>
<dbReference type="EMBL" id="LNAM01000177">
    <property type="protein sequence ID" value="KSV58293.1"/>
    <property type="molecule type" value="Genomic_DNA"/>
</dbReference>
<evidence type="ECO:0000313" key="6">
    <source>
        <dbReference type="EMBL" id="KSV58293.1"/>
    </source>
</evidence>
<reference evidence="6 7" key="1">
    <citation type="submission" date="2015-11" db="EMBL/GenBank/DDBJ databases">
        <title>Butyribacter intestini gen. nov., sp. nov., a butyric acid-producing bacterium of the family Lachnospiraceae isolated from the human faeces.</title>
        <authorList>
            <person name="Zou Y."/>
            <person name="Xue W."/>
            <person name="Luo G."/>
            <person name="Lv M."/>
        </authorList>
    </citation>
    <scope>NUCLEOTIDE SEQUENCE [LARGE SCALE GENOMIC DNA]</scope>
    <source>
        <strain evidence="6 7">ACET-33324</strain>
    </source>
</reference>
<evidence type="ECO:0000256" key="3">
    <source>
        <dbReference type="ARBA" id="ARBA00022741"/>
    </source>
</evidence>
<comment type="caution">
    <text evidence="6">The sequence shown here is derived from an EMBL/GenBank/DDBJ whole genome shotgun (WGS) entry which is preliminary data.</text>
</comment>
<evidence type="ECO:0000256" key="5">
    <source>
        <dbReference type="HAMAP-Rule" id="MF_00397"/>
    </source>
</evidence>
<gene>
    <name evidence="5" type="primary">citG</name>
    <name evidence="6" type="ORF">ASU35_13350</name>
</gene>
<dbReference type="InterPro" id="IPR017555">
    <property type="entry name" value="TriPribosyl-deP-CoA_syn"/>
</dbReference>
<dbReference type="Proteomes" id="UP000054874">
    <property type="component" value="Unassembled WGS sequence"/>
</dbReference>
<organism evidence="6 7">
    <name type="scientific">Acetivibrio ethanolgignens</name>
    <dbReference type="NCBI Taxonomy" id="290052"/>
    <lineage>
        <taxon>Bacteria</taxon>
        <taxon>Bacillati</taxon>
        <taxon>Bacillota</taxon>
        <taxon>Clostridia</taxon>
        <taxon>Eubacteriales</taxon>
        <taxon>Oscillospiraceae</taxon>
        <taxon>Acetivibrio</taxon>
    </lineage>
</organism>
<keyword evidence="4 5" id="KW-0067">ATP-binding</keyword>
<dbReference type="InterPro" id="IPR017551">
    <property type="entry name" value="TriPribosyl-deP-CoA_syn_CitG"/>
</dbReference>
<dbReference type="AlphaFoldDB" id="A0A0V8QCL2"/>
<dbReference type="GO" id="GO:0005524">
    <property type="term" value="F:ATP binding"/>
    <property type="evidence" value="ECO:0007669"/>
    <property type="project" value="UniProtKB-KW"/>
</dbReference>
<dbReference type="PANTHER" id="PTHR30201">
    <property type="entry name" value="TRIPHOSPHORIBOSYL-DEPHOSPHO-COA SYNTHASE"/>
    <property type="match status" value="1"/>
</dbReference>
<proteinExistence type="inferred from homology"/>
<name>A0A0V8QCL2_9FIRM</name>
<dbReference type="GO" id="GO:0051191">
    <property type="term" value="P:prosthetic group biosynthetic process"/>
    <property type="evidence" value="ECO:0007669"/>
    <property type="project" value="TreeGrafter"/>
</dbReference>
<protein>
    <recommendedName>
        <fullName evidence="5">Probable 2-(5''-triphosphoribosyl)-3'-dephosphocoenzyme-A synthase</fullName>
        <shortName evidence="5">2-(5''-triphosphoribosyl)-3'-dephospho-CoA synthase</shortName>
        <ecNumber evidence="5">2.4.2.52</ecNumber>
    </recommendedName>
</protein>
<evidence type="ECO:0000256" key="1">
    <source>
        <dbReference type="ARBA" id="ARBA00001210"/>
    </source>
</evidence>
<dbReference type="EC" id="2.4.2.52" evidence="5"/>
<dbReference type="HAMAP" id="MF_00397">
    <property type="entry name" value="CitG"/>
    <property type="match status" value="1"/>
</dbReference>
<dbReference type="InterPro" id="IPR002736">
    <property type="entry name" value="CitG"/>
</dbReference>
<comment type="catalytic activity">
    <reaction evidence="1 5">
        <text>3'-dephospho-CoA + ATP = 2'-(5''-triphospho-alpha-D-ribosyl)-3'-dephospho-CoA + adenine</text>
        <dbReference type="Rhea" id="RHEA:15117"/>
        <dbReference type="ChEBI" id="CHEBI:16708"/>
        <dbReference type="ChEBI" id="CHEBI:30616"/>
        <dbReference type="ChEBI" id="CHEBI:57328"/>
        <dbReference type="ChEBI" id="CHEBI:61378"/>
        <dbReference type="EC" id="2.4.2.52"/>
    </reaction>
</comment>
<evidence type="ECO:0000313" key="7">
    <source>
        <dbReference type="Proteomes" id="UP000054874"/>
    </source>
</evidence>
<accession>A0A0V8QCL2</accession>
<keyword evidence="2 5" id="KW-0808">Transferase</keyword>
<dbReference type="PANTHER" id="PTHR30201:SF2">
    <property type="entry name" value="2-(5''-TRIPHOSPHORIBOSYL)-3'-DEPHOSPHOCOENZYME-A SYNTHASE"/>
    <property type="match status" value="1"/>
</dbReference>
<evidence type="ECO:0000256" key="2">
    <source>
        <dbReference type="ARBA" id="ARBA00022679"/>
    </source>
</evidence>